<dbReference type="PANTHER" id="PTHR30386:SF18">
    <property type="entry name" value="INNER MEMBRANE PROTEIN YIAV-RELATED"/>
    <property type="match status" value="1"/>
</dbReference>
<feature type="domain" description="Multidrug resistance protein MdtA-like barrel-sandwich hybrid" evidence="5">
    <location>
        <begin position="46"/>
        <end position="229"/>
    </location>
</feature>
<feature type="coiled-coil region" evidence="2">
    <location>
        <begin position="84"/>
        <end position="132"/>
    </location>
</feature>
<dbReference type="Pfam" id="PF25876">
    <property type="entry name" value="HH_MFP_RND"/>
    <property type="match status" value="1"/>
</dbReference>
<dbReference type="InterPro" id="IPR058624">
    <property type="entry name" value="MdtA-like_HH"/>
</dbReference>
<evidence type="ECO:0000256" key="2">
    <source>
        <dbReference type="SAM" id="Coils"/>
    </source>
</evidence>
<keyword evidence="2" id="KW-0175">Coiled coil</keyword>
<dbReference type="RefSeq" id="WP_133040154.1">
    <property type="nucleotide sequence ID" value="NZ_SLWF01000032.1"/>
</dbReference>
<dbReference type="InterPro" id="IPR058625">
    <property type="entry name" value="MdtA-like_BSH"/>
</dbReference>
<reference evidence="6 7" key="1">
    <citation type="submission" date="2019-03" db="EMBL/GenBank/DDBJ databases">
        <title>Freshwater and sediment microbial communities from various areas in North America, analyzing microbe dynamics in response to fracking.</title>
        <authorList>
            <person name="Lamendella R."/>
        </authorList>
    </citation>
    <scope>NUCLEOTIDE SEQUENCE [LARGE SCALE GENOMIC DNA]</scope>
    <source>
        <strain evidence="6 7">74A</strain>
    </source>
</reference>
<feature type="domain" description="Multidrug resistance protein MdtA-like alpha-helical hairpin" evidence="4">
    <location>
        <begin position="106"/>
        <end position="166"/>
    </location>
</feature>
<evidence type="ECO:0000313" key="7">
    <source>
        <dbReference type="Proteomes" id="UP000294832"/>
    </source>
</evidence>
<proteinExistence type="inferred from homology"/>
<evidence type="ECO:0000313" key="6">
    <source>
        <dbReference type="EMBL" id="TCN79591.1"/>
    </source>
</evidence>
<name>A0A4R2F4T5_9GAMM</name>
<comment type="caution">
    <text evidence="6">The sequence shown here is derived from an EMBL/GenBank/DDBJ whole genome shotgun (WGS) entry which is preliminary data.</text>
</comment>
<protein>
    <submittedName>
        <fullName evidence="6">Multidrug resistance efflux pump</fullName>
    </submittedName>
</protein>
<dbReference type="EMBL" id="SLWF01000032">
    <property type="protein sequence ID" value="TCN79591.1"/>
    <property type="molecule type" value="Genomic_DNA"/>
</dbReference>
<dbReference type="InterPro" id="IPR050739">
    <property type="entry name" value="MFP"/>
</dbReference>
<gene>
    <name evidence="6" type="ORF">EDC91_1329</name>
</gene>
<evidence type="ECO:0000259" key="5">
    <source>
        <dbReference type="Pfam" id="PF25917"/>
    </source>
</evidence>
<keyword evidence="3" id="KW-1133">Transmembrane helix</keyword>
<comment type="similarity">
    <text evidence="1">Belongs to the membrane fusion protein (MFP) (TC 8.A.1) family.</text>
</comment>
<keyword evidence="3" id="KW-0812">Transmembrane</keyword>
<accession>A0A4R2F4T5</accession>
<dbReference type="PANTHER" id="PTHR30386">
    <property type="entry name" value="MEMBRANE FUSION SUBUNIT OF EMRAB-TOLC MULTIDRUG EFFLUX PUMP"/>
    <property type="match status" value="1"/>
</dbReference>
<organism evidence="6 7">
    <name type="scientific">Shewanella fodinae</name>
    <dbReference type="NCBI Taxonomy" id="552357"/>
    <lineage>
        <taxon>Bacteria</taxon>
        <taxon>Pseudomonadati</taxon>
        <taxon>Pseudomonadota</taxon>
        <taxon>Gammaproteobacteria</taxon>
        <taxon>Alteromonadales</taxon>
        <taxon>Shewanellaceae</taxon>
        <taxon>Shewanella</taxon>
    </lineage>
</organism>
<dbReference type="OrthoDB" id="8958519at2"/>
<dbReference type="Proteomes" id="UP000294832">
    <property type="component" value="Unassembled WGS sequence"/>
</dbReference>
<dbReference type="Pfam" id="PF25917">
    <property type="entry name" value="BSH_RND"/>
    <property type="match status" value="1"/>
</dbReference>
<dbReference type="SUPFAM" id="SSF111369">
    <property type="entry name" value="HlyD-like secretion proteins"/>
    <property type="match status" value="3"/>
</dbReference>
<keyword evidence="3" id="KW-0472">Membrane</keyword>
<evidence type="ECO:0000259" key="4">
    <source>
        <dbReference type="Pfam" id="PF25876"/>
    </source>
</evidence>
<dbReference type="Gene3D" id="2.40.50.100">
    <property type="match status" value="1"/>
</dbReference>
<dbReference type="AlphaFoldDB" id="A0A4R2F4T5"/>
<dbReference type="Gene3D" id="1.10.287.470">
    <property type="entry name" value="Helix hairpin bin"/>
    <property type="match status" value="2"/>
</dbReference>
<keyword evidence="7" id="KW-1185">Reference proteome</keyword>
<evidence type="ECO:0000256" key="1">
    <source>
        <dbReference type="ARBA" id="ARBA00009477"/>
    </source>
</evidence>
<evidence type="ECO:0000256" key="3">
    <source>
        <dbReference type="SAM" id="Phobius"/>
    </source>
</evidence>
<sequence>MTPDQQFARMIKLSMLGFTITFAYFMLADLKIPLTPQAMATHLVTKVAPQVSGKVVQVAVHNNQQVHQGELLFVIDPQPYELALQQAQLALEQAQQDNAELDASIAAAKASVTASEAALAQAQREAKRLASLFDDHSVSRQSLEQAQTTVRTEMAALASANAQLAKLKVSRGQDGAHNLKLRQAQNQLATAQLNLAYTRVTAAEDGVVTNLQLQQGSVVNVATPVLALVSQHTDIIADFREKTLKDIGPGSEAWVAFDGEPGRLYAATVSSIDAGVSAGQFAADGSLATPTESDRWVRDAQRLRLHLDLRSHEQLRLAAGARATVQLLPEHGVLRFLAHLQIKFISLLHYIY</sequence>
<dbReference type="Gene3D" id="2.40.30.170">
    <property type="match status" value="1"/>
</dbReference>
<feature type="transmembrane region" description="Helical" evidence="3">
    <location>
        <begin position="7"/>
        <end position="27"/>
    </location>
</feature>